<accession>A0AA50CLI6</accession>
<dbReference type="AlphaFoldDB" id="A0AA50CLI6"/>
<organism evidence="12 13">
    <name type="scientific">Shinella sumterensis</name>
    <dbReference type="NCBI Taxonomy" id="1967501"/>
    <lineage>
        <taxon>Bacteria</taxon>
        <taxon>Pseudomonadati</taxon>
        <taxon>Pseudomonadota</taxon>
        <taxon>Alphaproteobacteria</taxon>
        <taxon>Hyphomicrobiales</taxon>
        <taxon>Rhizobiaceae</taxon>
        <taxon>Shinella</taxon>
    </lineage>
</organism>
<dbReference type="FunFam" id="3.40.50.300:FF:000356">
    <property type="entry name" value="DNA repair protein RecN"/>
    <property type="match status" value="1"/>
</dbReference>
<dbReference type="NCBIfam" id="TIGR00634">
    <property type="entry name" value="recN"/>
    <property type="match status" value="1"/>
</dbReference>
<comment type="function">
    <text evidence="1 9">May be involved in recombinational repair of damaged DNA.</text>
</comment>
<evidence type="ECO:0000256" key="9">
    <source>
        <dbReference type="PIRNR" id="PIRNR003128"/>
    </source>
</evidence>
<evidence type="ECO:0000256" key="10">
    <source>
        <dbReference type="SAM" id="Coils"/>
    </source>
</evidence>
<evidence type="ECO:0000256" key="2">
    <source>
        <dbReference type="ARBA" id="ARBA00009441"/>
    </source>
</evidence>
<reference evidence="12 13" key="1">
    <citation type="submission" date="2023-08" db="EMBL/GenBank/DDBJ databases">
        <title>Pathogen: clinical or host-associated sample.</title>
        <authorList>
            <person name="Hergert J."/>
            <person name="Casey R."/>
            <person name="Wagner J."/>
            <person name="Young E.L."/>
            <person name="Oakeson K.F."/>
        </authorList>
    </citation>
    <scope>NUCLEOTIDE SEQUENCE [LARGE SCALE GENOMIC DNA]</scope>
    <source>
        <strain evidence="12 13">1760953</strain>
    </source>
</reference>
<evidence type="ECO:0000256" key="1">
    <source>
        <dbReference type="ARBA" id="ARBA00003618"/>
    </source>
</evidence>
<dbReference type="Pfam" id="PF02463">
    <property type="entry name" value="SMC_N"/>
    <property type="match status" value="1"/>
</dbReference>
<keyword evidence="4" id="KW-0547">Nucleotide-binding</keyword>
<evidence type="ECO:0000256" key="8">
    <source>
        <dbReference type="ARBA" id="ARBA00033408"/>
    </source>
</evidence>
<protein>
    <recommendedName>
        <fullName evidence="3 9">DNA repair protein RecN</fullName>
    </recommendedName>
    <alternativeName>
        <fullName evidence="8 9">Recombination protein N</fullName>
    </alternativeName>
</protein>
<keyword evidence="10" id="KW-0175">Coiled coil</keyword>
<evidence type="ECO:0000256" key="5">
    <source>
        <dbReference type="ARBA" id="ARBA00022763"/>
    </source>
</evidence>
<proteinExistence type="inferred from homology"/>
<dbReference type="PIRSF" id="PIRSF003128">
    <property type="entry name" value="RecN"/>
    <property type="match status" value="1"/>
</dbReference>
<dbReference type="InterPro" id="IPR027417">
    <property type="entry name" value="P-loop_NTPase"/>
</dbReference>
<gene>
    <name evidence="12" type="primary">recN</name>
    <name evidence="12" type="ORF">Q9313_03975</name>
</gene>
<dbReference type="GO" id="GO:0006281">
    <property type="term" value="P:DNA repair"/>
    <property type="evidence" value="ECO:0007669"/>
    <property type="project" value="UniProtKB-KW"/>
</dbReference>
<evidence type="ECO:0000256" key="7">
    <source>
        <dbReference type="ARBA" id="ARBA00023204"/>
    </source>
</evidence>
<evidence type="ECO:0000259" key="11">
    <source>
        <dbReference type="Pfam" id="PF02463"/>
    </source>
</evidence>
<dbReference type="GO" id="GO:0005524">
    <property type="term" value="F:ATP binding"/>
    <property type="evidence" value="ECO:0007669"/>
    <property type="project" value="UniProtKB-KW"/>
</dbReference>
<dbReference type="InterPro" id="IPR004604">
    <property type="entry name" value="DNA_recomb/repair_RecN"/>
</dbReference>
<dbReference type="RefSeq" id="WP_134649561.1">
    <property type="nucleotide sequence ID" value="NZ_CP132302.1"/>
</dbReference>
<evidence type="ECO:0000256" key="6">
    <source>
        <dbReference type="ARBA" id="ARBA00022840"/>
    </source>
</evidence>
<keyword evidence="5 9" id="KW-0227">DNA damage</keyword>
<feature type="domain" description="RecF/RecN/SMC N-terminal" evidence="11">
    <location>
        <begin position="14"/>
        <end position="502"/>
    </location>
</feature>
<dbReference type="EMBL" id="CP132302">
    <property type="protein sequence ID" value="WLR98198.1"/>
    <property type="molecule type" value="Genomic_DNA"/>
</dbReference>
<evidence type="ECO:0000256" key="3">
    <source>
        <dbReference type="ARBA" id="ARBA00021315"/>
    </source>
</evidence>
<dbReference type="FunFam" id="3.40.50.300:FF:000319">
    <property type="entry name" value="DNA repair protein RecN"/>
    <property type="match status" value="1"/>
</dbReference>
<keyword evidence="7 9" id="KW-0234">DNA repair</keyword>
<dbReference type="PANTHER" id="PTHR11059:SF0">
    <property type="entry name" value="DNA REPAIR PROTEIN RECN"/>
    <property type="match status" value="1"/>
</dbReference>
<evidence type="ECO:0000313" key="13">
    <source>
        <dbReference type="Proteomes" id="UP001234585"/>
    </source>
</evidence>
<dbReference type="GO" id="GO:0043590">
    <property type="term" value="C:bacterial nucleoid"/>
    <property type="evidence" value="ECO:0007669"/>
    <property type="project" value="TreeGrafter"/>
</dbReference>
<dbReference type="Proteomes" id="UP001234585">
    <property type="component" value="Chromosome"/>
</dbReference>
<evidence type="ECO:0000313" key="12">
    <source>
        <dbReference type="EMBL" id="WLR98198.1"/>
    </source>
</evidence>
<keyword evidence="13" id="KW-1185">Reference proteome</keyword>
<dbReference type="CDD" id="cd03241">
    <property type="entry name" value="ABC_RecN"/>
    <property type="match status" value="2"/>
</dbReference>
<feature type="coiled-coil region" evidence="10">
    <location>
        <begin position="166"/>
        <end position="200"/>
    </location>
</feature>
<dbReference type="Gene3D" id="3.40.50.300">
    <property type="entry name" value="P-loop containing nucleotide triphosphate hydrolases"/>
    <property type="match status" value="2"/>
</dbReference>
<dbReference type="PANTHER" id="PTHR11059">
    <property type="entry name" value="DNA REPAIR PROTEIN RECN"/>
    <property type="match status" value="1"/>
</dbReference>
<name>A0AA50CLI6_9HYPH</name>
<evidence type="ECO:0000256" key="4">
    <source>
        <dbReference type="ARBA" id="ARBA00022741"/>
    </source>
</evidence>
<sequence length="556" mass="59772">MLAQLSIRDIVLIERLDLAFEPGLSVLTGETGAGKSILLDSLSLALGGRGDGSLVRHGTERGQVTAVFDVPLDHAARALLRENGIDDDGDLIFRRQQSADGRTKAFVNDQPVSVQLMRQAGQRLVEIHGQHDDRALVDTDAHRLLLDAFGGLNDAAADVGRLYHQWKDAERTLRRHRDKVEAAAREADYLRSSVEELEALSPQDGEEDALAEVRSRMMKAERIAGDISEASDFLNGNASPVPLIASMVRRLERKSHEAPGLLEETVELLDQALNHLSDAQMAVEAALRKTEYDPKELERTEERLFALRAAARKYSVPVTGLPALAAKMIADLADLDAGEEKLVQLESRLTEARAAFEITARSLSEKRHRAAEALAAAVMAELPALKLERARFTVEITTDPEGGAEEGIDTVEFHVQTNPGTRPGPIMKVASGGELSRFLLALKVALADRGSAPTLVFDEIDTGVGGAVADAIGQRLKRLSSTVQVLSVTHAPQVAARAATHLLISKGPVEGSETVATRVARMDDGARTEEIARMLAGASVTEEARAAAARLLSGGG</sequence>
<dbReference type="SUPFAM" id="SSF52540">
    <property type="entry name" value="P-loop containing nucleoside triphosphate hydrolases"/>
    <property type="match status" value="2"/>
</dbReference>
<comment type="similarity">
    <text evidence="2 9">Belongs to the RecN family.</text>
</comment>
<dbReference type="GO" id="GO:0006310">
    <property type="term" value="P:DNA recombination"/>
    <property type="evidence" value="ECO:0007669"/>
    <property type="project" value="InterPro"/>
</dbReference>
<dbReference type="GO" id="GO:0009432">
    <property type="term" value="P:SOS response"/>
    <property type="evidence" value="ECO:0007669"/>
    <property type="project" value="TreeGrafter"/>
</dbReference>
<keyword evidence="6" id="KW-0067">ATP-binding</keyword>
<dbReference type="InterPro" id="IPR003395">
    <property type="entry name" value="RecF/RecN/SMC_N"/>
</dbReference>